<evidence type="ECO:0000256" key="1">
    <source>
        <dbReference type="ARBA" id="ARBA00022729"/>
    </source>
</evidence>
<dbReference type="PANTHER" id="PTHR21666">
    <property type="entry name" value="PEPTIDASE-RELATED"/>
    <property type="match status" value="1"/>
</dbReference>
<organism evidence="5 6">
    <name type="scientific">Gracilibacillus marinus</name>
    <dbReference type="NCBI Taxonomy" id="630535"/>
    <lineage>
        <taxon>Bacteria</taxon>
        <taxon>Bacillati</taxon>
        <taxon>Bacillota</taxon>
        <taxon>Bacilli</taxon>
        <taxon>Bacillales</taxon>
        <taxon>Bacillaceae</taxon>
        <taxon>Gracilibacillus</taxon>
    </lineage>
</organism>
<dbReference type="PANTHER" id="PTHR21666:SF270">
    <property type="entry name" value="MUREIN HYDROLASE ACTIVATOR ENVC"/>
    <property type="match status" value="1"/>
</dbReference>
<dbReference type="InterPro" id="IPR036779">
    <property type="entry name" value="LysM_dom_sf"/>
</dbReference>
<dbReference type="EMBL" id="JBHSDV010000002">
    <property type="protein sequence ID" value="MFC4387805.1"/>
    <property type="molecule type" value="Genomic_DNA"/>
</dbReference>
<feature type="signal peptide" evidence="2">
    <location>
        <begin position="1"/>
        <end position="33"/>
    </location>
</feature>
<keyword evidence="1 2" id="KW-0732">Signal</keyword>
<keyword evidence="6" id="KW-1185">Reference proteome</keyword>
<feature type="chain" id="PRO_5046634711" evidence="2">
    <location>
        <begin position="34"/>
        <end position="474"/>
    </location>
</feature>
<gene>
    <name evidence="5" type="ORF">ACFOZ1_08255</name>
</gene>
<dbReference type="InterPro" id="IPR016047">
    <property type="entry name" value="M23ase_b-sheet_dom"/>
</dbReference>
<dbReference type="InterPro" id="IPR011055">
    <property type="entry name" value="Dup_hybrid_motif"/>
</dbReference>
<dbReference type="RefSeq" id="WP_390198335.1">
    <property type="nucleotide sequence ID" value="NZ_JBHSDV010000002.1"/>
</dbReference>
<evidence type="ECO:0000259" key="3">
    <source>
        <dbReference type="PROSITE" id="PS51109"/>
    </source>
</evidence>
<dbReference type="Pfam" id="PF01551">
    <property type="entry name" value="Peptidase_M23"/>
    <property type="match status" value="1"/>
</dbReference>
<dbReference type="SUPFAM" id="SSF51261">
    <property type="entry name" value="Duplicated hybrid motif"/>
    <property type="match status" value="1"/>
</dbReference>
<dbReference type="Pfam" id="PF01476">
    <property type="entry name" value="LysM"/>
    <property type="match status" value="1"/>
</dbReference>
<dbReference type="Gene3D" id="2.20.230.10">
    <property type="entry name" value="Resuscitation-promoting factor rpfb"/>
    <property type="match status" value="1"/>
</dbReference>
<evidence type="ECO:0000256" key="2">
    <source>
        <dbReference type="SAM" id="SignalP"/>
    </source>
</evidence>
<evidence type="ECO:0000259" key="4">
    <source>
        <dbReference type="PROSITE" id="PS51782"/>
    </source>
</evidence>
<feature type="domain" description="LysM" evidence="4">
    <location>
        <begin position="214"/>
        <end position="259"/>
    </location>
</feature>
<dbReference type="SUPFAM" id="SSF54106">
    <property type="entry name" value="LysM domain"/>
    <property type="match status" value="1"/>
</dbReference>
<evidence type="ECO:0000313" key="6">
    <source>
        <dbReference type="Proteomes" id="UP001595880"/>
    </source>
</evidence>
<dbReference type="PROSITE" id="PS51109">
    <property type="entry name" value="G5"/>
    <property type="match status" value="1"/>
</dbReference>
<evidence type="ECO:0000313" key="5">
    <source>
        <dbReference type="EMBL" id="MFC4387805.1"/>
    </source>
</evidence>
<protein>
    <submittedName>
        <fullName evidence="5">Peptidoglycan DD-metalloendopeptidase family protein</fullName>
    </submittedName>
</protein>
<dbReference type="InterPro" id="IPR018392">
    <property type="entry name" value="LysM"/>
</dbReference>
<dbReference type="SMART" id="SM00257">
    <property type="entry name" value="LysM"/>
    <property type="match status" value="1"/>
</dbReference>
<dbReference type="InterPro" id="IPR050570">
    <property type="entry name" value="Cell_wall_metabolism_enzyme"/>
</dbReference>
<accession>A0ABV8VXN5</accession>
<dbReference type="Proteomes" id="UP001595880">
    <property type="component" value="Unassembled WGS sequence"/>
</dbReference>
<dbReference type="Pfam" id="PF07501">
    <property type="entry name" value="G5"/>
    <property type="match status" value="1"/>
</dbReference>
<dbReference type="Gene3D" id="3.10.350.10">
    <property type="entry name" value="LysM domain"/>
    <property type="match status" value="1"/>
</dbReference>
<dbReference type="SMART" id="SM01208">
    <property type="entry name" value="G5"/>
    <property type="match status" value="1"/>
</dbReference>
<dbReference type="Gene3D" id="2.70.70.10">
    <property type="entry name" value="Glucose Permease (Domain IIA)"/>
    <property type="match status" value="1"/>
</dbReference>
<dbReference type="CDD" id="cd00118">
    <property type="entry name" value="LysM"/>
    <property type="match status" value="1"/>
</dbReference>
<comment type="caution">
    <text evidence="5">The sequence shown here is derived from an EMBL/GenBank/DDBJ whole genome shotgun (WGS) entry which is preliminary data.</text>
</comment>
<dbReference type="InterPro" id="IPR011098">
    <property type="entry name" value="G5_dom"/>
</dbReference>
<proteinExistence type="predicted"/>
<feature type="domain" description="G5" evidence="3">
    <location>
        <begin position="266"/>
        <end position="346"/>
    </location>
</feature>
<name>A0ABV8VXN5_9BACI</name>
<dbReference type="CDD" id="cd12797">
    <property type="entry name" value="M23_peptidase"/>
    <property type="match status" value="1"/>
</dbReference>
<sequence>MRESKITSYKKLFRNTMIASVIGLGLTTQVAFADETTLPIIYHVYVDGEHIGVVDDQQEVENFIQNKLETTKEENNQLDYTYTIEEEISYVPETVFETKTNEEKVLKYLADELTVKVDAEALVVGEETVGYFASEEEAEAVIQKYKEKFVDKDTLKQLEENTNKETELKTGDTRILDVTLTEEVTTSEETVFAKDVLTVEQGVTLLEKGTLETKTYAVQEGDVLGSIASAHDLSLKQLLEINPGLKEDSLIKIGDELQVTVLKPFVSVVVTEEAKKEETVSFETEVEESETMYKGEEEVKQEGADGTKEVVYKTQKVNGKQVSEETVQETVTKEPVKEVIIKGTKVVSERGTGQFDWPAIGGYISSHVGERWGSYHKGLDIAGVSNRSILAADNGTIVSAGWDNGGYGNKIVIDHNNGYRTIYAHLDSIDVSAGQTVEKGQTIGVMGSTGDSTGIHLHFEVYDNGSLVNPATLY</sequence>
<reference evidence="6" key="1">
    <citation type="journal article" date="2019" name="Int. J. Syst. Evol. Microbiol.">
        <title>The Global Catalogue of Microorganisms (GCM) 10K type strain sequencing project: providing services to taxonomists for standard genome sequencing and annotation.</title>
        <authorList>
            <consortium name="The Broad Institute Genomics Platform"/>
            <consortium name="The Broad Institute Genome Sequencing Center for Infectious Disease"/>
            <person name="Wu L."/>
            <person name="Ma J."/>
        </authorList>
    </citation>
    <scope>NUCLEOTIDE SEQUENCE [LARGE SCALE GENOMIC DNA]</scope>
    <source>
        <strain evidence="6">KACC 14058</strain>
    </source>
</reference>
<dbReference type="PROSITE" id="PS51782">
    <property type="entry name" value="LYSM"/>
    <property type="match status" value="1"/>
</dbReference>